<dbReference type="GeneID" id="109127624"/>
<sequence length="146" mass="17281">MWIAHLNRLPTRSKLQSWGMQVSSDCCICASNVETRDHLLFTCSFSMEIWRMIHRRLSLPPPLFRNWESLLDWIRLSSASSPSTLRKIAAQATIYAIWKQRNNILHNLQAVPPSVIFKEIDREIINTTIARRHCKNFKKLFYLWVR</sequence>
<evidence type="ECO:0000313" key="2">
    <source>
        <dbReference type="Proteomes" id="UP000694864"/>
    </source>
</evidence>
<accession>A0ABM1QN36</accession>
<proteinExistence type="predicted"/>
<evidence type="ECO:0000259" key="1">
    <source>
        <dbReference type="Pfam" id="PF13966"/>
    </source>
</evidence>
<dbReference type="Proteomes" id="UP000694864">
    <property type="component" value="Chromosome 11"/>
</dbReference>
<protein>
    <submittedName>
        <fullName evidence="3">Uncharacterized protein LOC109127624</fullName>
    </submittedName>
</protein>
<dbReference type="Pfam" id="PF13966">
    <property type="entry name" value="zf-RVT"/>
    <property type="match status" value="1"/>
</dbReference>
<reference evidence="3" key="2">
    <citation type="submission" date="2025-08" db="UniProtKB">
        <authorList>
            <consortium name="RefSeq"/>
        </authorList>
    </citation>
    <scope>IDENTIFICATION</scope>
    <source>
        <tissue evidence="3">Leaf</tissue>
    </source>
</reference>
<dbReference type="PANTHER" id="PTHR47746:SF88">
    <property type="entry name" value="RNA-DIRECTED DNA POLYMERASE (REVERSE TRANSCRIPTASE)-RELATED FAMILY PROTEIN-RELATED"/>
    <property type="match status" value="1"/>
</dbReference>
<name>A0ABM1QN36_CAMSA</name>
<reference evidence="2" key="1">
    <citation type="journal article" date="2014" name="Nat. Commun.">
        <title>The emerging biofuel crop Camelina sativa retains a highly undifferentiated hexaploid genome structure.</title>
        <authorList>
            <person name="Kagale S."/>
            <person name="Koh C."/>
            <person name="Nixon J."/>
            <person name="Bollina V."/>
            <person name="Clarke W.E."/>
            <person name="Tuteja R."/>
            <person name="Spillane C."/>
            <person name="Robinson S.J."/>
            <person name="Links M.G."/>
            <person name="Clarke C."/>
            <person name="Higgins E.E."/>
            <person name="Huebert T."/>
            <person name="Sharpe A.G."/>
            <person name="Parkin I.A."/>
        </authorList>
    </citation>
    <scope>NUCLEOTIDE SEQUENCE [LARGE SCALE GENOMIC DNA]</scope>
    <source>
        <strain evidence="2">cv. DH55</strain>
    </source>
</reference>
<gene>
    <name evidence="3" type="primary">LOC109127624</name>
</gene>
<dbReference type="InterPro" id="IPR026960">
    <property type="entry name" value="RVT-Znf"/>
</dbReference>
<dbReference type="RefSeq" id="XP_019088174.1">
    <property type="nucleotide sequence ID" value="XM_019232629.1"/>
</dbReference>
<organism evidence="2 3">
    <name type="scientific">Camelina sativa</name>
    <name type="common">False flax</name>
    <name type="synonym">Myagrum sativum</name>
    <dbReference type="NCBI Taxonomy" id="90675"/>
    <lineage>
        <taxon>Eukaryota</taxon>
        <taxon>Viridiplantae</taxon>
        <taxon>Streptophyta</taxon>
        <taxon>Embryophyta</taxon>
        <taxon>Tracheophyta</taxon>
        <taxon>Spermatophyta</taxon>
        <taxon>Magnoliopsida</taxon>
        <taxon>eudicotyledons</taxon>
        <taxon>Gunneridae</taxon>
        <taxon>Pentapetalae</taxon>
        <taxon>rosids</taxon>
        <taxon>malvids</taxon>
        <taxon>Brassicales</taxon>
        <taxon>Brassicaceae</taxon>
        <taxon>Camelineae</taxon>
        <taxon>Camelina</taxon>
    </lineage>
</organism>
<feature type="domain" description="Reverse transcriptase zinc-binding" evidence="1">
    <location>
        <begin position="1"/>
        <end position="50"/>
    </location>
</feature>
<keyword evidence="2" id="KW-1185">Reference proteome</keyword>
<dbReference type="PANTHER" id="PTHR47746">
    <property type="entry name" value="ZF-RVT DOMAIN-CONTAINING PROTEIN"/>
    <property type="match status" value="1"/>
</dbReference>
<evidence type="ECO:0000313" key="3">
    <source>
        <dbReference type="RefSeq" id="XP_019088174.1"/>
    </source>
</evidence>